<keyword evidence="1" id="KW-0482">Metalloprotease</keyword>
<dbReference type="EMBL" id="VDFC01000046">
    <property type="protein sequence ID" value="KAA0931709.1"/>
    <property type="molecule type" value="Genomic_DNA"/>
</dbReference>
<keyword evidence="1" id="KW-0645">Protease</keyword>
<dbReference type="GO" id="GO:0004222">
    <property type="term" value="F:metalloendopeptidase activity"/>
    <property type="evidence" value="ECO:0007669"/>
    <property type="project" value="UniProtKB-UniRule"/>
</dbReference>
<sequence>MTTDTAAGPGFGPYQVGPEVQAGLVQLAGKGPKAVQYTEVDGQPVFEGDIILDLIESKQVNAAEAVALEENGAIIPGQQFRWPNGVVPYEIDAALPDQARVTGAIEHWQRNTRVRFVRRTADNQDQYPDFVRFRPGSGCSSSVGRRGAVQQITLGAGCELGAAIHEIGHAVGLWHEQSREDRDSFVTINWQNIEQGFAHNFNQHITDGDDVGAYDYHSIMHYPRWAFSSNNQDTIVPLQNVEIGQRAGLSPGDCLAVRTMYANLESAARFSGVQFSGRVEAGQVGRWFTHSWPSHWYVVWTVVPTAPVVDGDAQIESSVQVTRQSGGLLKYFLNIRNLTGGPVDVQARYDVLGWGANAT</sequence>
<keyword evidence="1" id="KW-0378">Hydrolase</keyword>
<evidence type="ECO:0000313" key="3">
    <source>
        <dbReference type="EMBL" id="KAA0931709.1"/>
    </source>
</evidence>
<keyword evidence="4" id="KW-1185">Reference proteome</keyword>
<dbReference type="NCBIfam" id="NF045530">
    <property type="entry name" value="LegP"/>
    <property type="match status" value="1"/>
</dbReference>
<dbReference type="PRINTS" id="PR00480">
    <property type="entry name" value="ASTACIN"/>
</dbReference>
<accession>A0A5B0AT77</accession>
<dbReference type="CDD" id="cd04280">
    <property type="entry name" value="ZnMc_astacin_like"/>
    <property type="match status" value="1"/>
</dbReference>
<dbReference type="PANTHER" id="PTHR10127:SF850">
    <property type="entry name" value="METALLOENDOPEPTIDASE"/>
    <property type="match status" value="1"/>
</dbReference>
<comment type="cofactor">
    <cofactor evidence="1">
        <name>Zn(2+)</name>
        <dbReference type="ChEBI" id="CHEBI:29105"/>
    </cofactor>
    <text evidence="1">Binds 1 zinc ion per subunit.</text>
</comment>
<feature type="active site" evidence="1">
    <location>
        <position position="166"/>
    </location>
</feature>
<evidence type="ECO:0000313" key="4">
    <source>
        <dbReference type="Proteomes" id="UP000324965"/>
    </source>
</evidence>
<protein>
    <recommendedName>
        <fullName evidence="2">Peptidase M12A domain-containing protein</fullName>
    </recommendedName>
</protein>
<dbReference type="InterPro" id="IPR001506">
    <property type="entry name" value="Peptidase_M12A"/>
</dbReference>
<dbReference type="InterPro" id="IPR024079">
    <property type="entry name" value="MetalloPept_cat_dom_sf"/>
</dbReference>
<dbReference type="PANTHER" id="PTHR10127">
    <property type="entry name" value="DISCOIDIN, CUB, EGF, LAMININ , AND ZINC METALLOPROTEASE DOMAIN CONTAINING"/>
    <property type="match status" value="1"/>
</dbReference>
<feature type="binding site" evidence="1">
    <location>
        <position position="169"/>
    </location>
    <ligand>
        <name>Zn(2+)</name>
        <dbReference type="ChEBI" id="CHEBI:29105"/>
        <note>catalytic</note>
    </ligand>
</feature>
<dbReference type="Gene3D" id="3.40.390.10">
    <property type="entry name" value="Collagenase (Catalytic Domain)"/>
    <property type="match status" value="1"/>
</dbReference>
<comment type="caution">
    <text evidence="3">The sequence shown here is derived from an EMBL/GenBank/DDBJ whole genome shotgun (WGS) entry which is preliminary data.</text>
</comment>
<comment type="caution">
    <text evidence="1">Lacks conserved residue(s) required for the propagation of feature annotation.</text>
</comment>
<feature type="domain" description="Peptidase M12A" evidence="2">
    <location>
        <begin position="73"/>
        <end position="266"/>
    </location>
</feature>
<dbReference type="AlphaFoldDB" id="A0A5B0AT77"/>
<dbReference type="GO" id="GO:0006508">
    <property type="term" value="P:proteolysis"/>
    <property type="evidence" value="ECO:0007669"/>
    <property type="project" value="UniProtKB-KW"/>
</dbReference>
<dbReference type="SMART" id="SM00235">
    <property type="entry name" value="ZnMc"/>
    <property type="match status" value="1"/>
</dbReference>
<dbReference type="GO" id="GO:0008270">
    <property type="term" value="F:zinc ion binding"/>
    <property type="evidence" value="ECO:0007669"/>
    <property type="project" value="UniProtKB-UniRule"/>
</dbReference>
<evidence type="ECO:0000256" key="1">
    <source>
        <dbReference type="PROSITE-ProRule" id="PRU01211"/>
    </source>
</evidence>
<dbReference type="Proteomes" id="UP000324965">
    <property type="component" value="Unassembled WGS sequence"/>
</dbReference>
<proteinExistence type="predicted"/>
<keyword evidence="1" id="KW-0862">Zinc</keyword>
<name>A0A5B0AT77_9ACTN</name>
<dbReference type="SUPFAM" id="SSF55486">
    <property type="entry name" value="Metalloproteases ('zincins'), catalytic domain"/>
    <property type="match status" value="1"/>
</dbReference>
<feature type="binding site" evidence="1">
    <location>
        <position position="165"/>
    </location>
    <ligand>
        <name>Zn(2+)</name>
        <dbReference type="ChEBI" id="CHEBI:29105"/>
        <note>catalytic</note>
    </ligand>
</feature>
<reference evidence="3 4" key="1">
    <citation type="submission" date="2019-05" db="EMBL/GenBank/DDBJ databases">
        <authorList>
            <person name="Hariharan J."/>
            <person name="Choudoir M.J."/>
            <person name="Diebold P."/>
            <person name="Panke-Buisse K."/>
            <person name="Buckley D.H."/>
        </authorList>
    </citation>
    <scope>NUCLEOTIDE SEQUENCE [LARGE SCALE GENOMIC DNA]</scope>
    <source>
        <strain evidence="3 4">SUN51</strain>
    </source>
</reference>
<evidence type="ECO:0000259" key="2">
    <source>
        <dbReference type="PROSITE" id="PS51864"/>
    </source>
</evidence>
<organism evidence="3 4">
    <name type="scientific">Streptomyces apricus</name>
    <dbReference type="NCBI Taxonomy" id="1828112"/>
    <lineage>
        <taxon>Bacteria</taxon>
        <taxon>Bacillati</taxon>
        <taxon>Actinomycetota</taxon>
        <taxon>Actinomycetes</taxon>
        <taxon>Kitasatosporales</taxon>
        <taxon>Streptomycetaceae</taxon>
        <taxon>Streptomyces</taxon>
    </lineage>
</organism>
<dbReference type="InterPro" id="IPR034035">
    <property type="entry name" value="Astacin-like_dom"/>
</dbReference>
<dbReference type="Pfam" id="PF01400">
    <property type="entry name" value="Astacin"/>
    <property type="match status" value="1"/>
</dbReference>
<dbReference type="OrthoDB" id="5289073at2"/>
<dbReference type="PROSITE" id="PS51864">
    <property type="entry name" value="ASTACIN"/>
    <property type="match status" value="1"/>
</dbReference>
<dbReference type="InterPro" id="IPR006026">
    <property type="entry name" value="Peptidase_Metallo"/>
</dbReference>
<dbReference type="RefSeq" id="WP_149513133.1">
    <property type="nucleotide sequence ID" value="NZ_VDFC01000046.1"/>
</dbReference>
<keyword evidence="1" id="KW-0479">Metal-binding</keyword>
<feature type="binding site" evidence="1">
    <location>
        <position position="175"/>
    </location>
    <ligand>
        <name>Zn(2+)</name>
        <dbReference type="ChEBI" id="CHEBI:29105"/>
        <note>catalytic</note>
    </ligand>
</feature>
<gene>
    <name evidence="3" type="ORF">FGF04_22725</name>
</gene>